<dbReference type="AlphaFoldDB" id="A0A7H0G1M7"/>
<sequence>MATPSSAHASTGQEQHTPLACFLQRERAHPDAVYLTQPYPDGAVVDYSWAEVGDQARRIAAYLQSLRLQAGSRIALLGRNSAHWIMADLAIMMAGHVSVPLYATQSAQAVRQILQHSGAQALFIGKLDGSADNWPAIAPELPEGLQLIGLPLSPRRDIPQWQDLITRHAPLLQVHEPRPGELCTIMYTSGSTGVPKGVMHSHGGVMAMVPAAEDALGMGASDRMVSYLPLAHVAEREVVEMCSLYFGFRVYFCNSVASFVADLHRARPTIFFSVPRLWIKFQQAVNEKLPPAKQRLLFALPLLSRLVKRRIVRGLGLDHARIAVTGSAPLPPAVVDWYRGLGLEMLEGYGMTEASITHVTRVGQFRSGYVGAPLRGVETRIAADGEIQIRTPGLMLGYYRQPEESAQCVLPDGYYRTGDCGEIDAQGRLRLVGRIKEQFKTSRGEYVVPAPIELLLGDDPRVEAVCVSGSGLPQPFALLMLAEETRHALQRDPALRKSMAHEFTALMARVNARLASYSRLACLVVVAEPWSVDNGLLTPTLKIRRAAIDARYLPQAEAWLAAGEPVVWEDAMAADATPAGTALARA</sequence>
<keyword evidence="2" id="KW-0067">ATP-binding</keyword>
<proteinExistence type="predicted"/>
<protein>
    <submittedName>
        <fullName evidence="4">AMP-binding protein</fullName>
    </submittedName>
</protein>
<dbReference type="EMBL" id="CP060820">
    <property type="protein sequence ID" value="QNP42193.1"/>
    <property type="molecule type" value="Genomic_DNA"/>
</dbReference>
<dbReference type="Pfam" id="PF00501">
    <property type="entry name" value="AMP-binding"/>
    <property type="match status" value="1"/>
</dbReference>
<dbReference type="InterPro" id="IPR042099">
    <property type="entry name" value="ANL_N_sf"/>
</dbReference>
<gene>
    <name evidence="4" type="ORF">H8B22_11270</name>
</gene>
<evidence type="ECO:0000259" key="3">
    <source>
        <dbReference type="Pfam" id="PF00501"/>
    </source>
</evidence>
<dbReference type="KEGG" id="lsx:H8B22_11270"/>
<reference evidence="4 5" key="1">
    <citation type="submission" date="2020-08" db="EMBL/GenBank/DDBJ databases">
        <title>Lysobacter sp. II4 sp. nov., isolated from soil.</title>
        <authorList>
            <person name="Woo C.Y."/>
            <person name="Kim J."/>
        </authorList>
    </citation>
    <scope>NUCLEOTIDE SEQUENCE [LARGE SCALE GENOMIC DNA]</scope>
    <source>
        <strain evidence="4 5">II4</strain>
    </source>
</reference>
<organism evidence="4 5">
    <name type="scientific">Agrilutibacter terrestris</name>
    <dbReference type="NCBI Taxonomy" id="2865112"/>
    <lineage>
        <taxon>Bacteria</taxon>
        <taxon>Pseudomonadati</taxon>
        <taxon>Pseudomonadota</taxon>
        <taxon>Gammaproteobacteria</taxon>
        <taxon>Lysobacterales</taxon>
        <taxon>Lysobacteraceae</taxon>
        <taxon>Agrilutibacter</taxon>
    </lineage>
</organism>
<dbReference type="PANTHER" id="PTHR43272">
    <property type="entry name" value="LONG-CHAIN-FATTY-ACID--COA LIGASE"/>
    <property type="match status" value="1"/>
</dbReference>
<keyword evidence="1" id="KW-0547">Nucleotide-binding</keyword>
<feature type="domain" description="AMP-dependent synthetase/ligase" evidence="3">
    <location>
        <begin position="26"/>
        <end position="399"/>
    </location>
</feature>
<dbReference type="GO" id="GO:0016020">
    <property type="term" value="C:membrane"/>
    <property type="evidence" value="ECO:0007669"/>
    <property type="project" value="TreeGrafter"/>
</dbReference>
<dbReference type="Gene3D" id="3.40.50.12780">
    <property type="entry name" value="N-terminal domain of ligase-like"/>
    <property type="match status" value="1"/>
</dbReference>
<dbReference type="GO" id="GO:0004467">
    <property type="term" value="F:long-chain fatty acid-CoA ligase activity"/>
    <property type="evidence" value="ECO:0007669"/>
    <property type="project" value="TreeGrafter"/>
</dbReference>
<evidence type="ECO:0000256" key="1">
    <source>
        <dbReference type="ARBA" id="ARBA00022741"/>
    </source>
</evidence>
<dbReference type="PANTHER" id="PTHR43272:SF33">
    <property type="entry name" value="AMP-BINDING DOMAIN-CONTAINING PROTEIN-RELATED"/>
    <property type="match status" value="1"/>
</dbReference>
<dbReference type="Proteomes" id="UP000516018">
    <property type="component" value="Chromosome"/>
</dbReference>
<dbReference type="PROSITE" id="PS00455">
    <property type="entry name" value="AMP_BINDING"/>
    <property type="match status" value="1"/>
</dbReference>
<keyword evidence="5" id="KW-1185">Reference proteome</keyword>
<name>A0A7H0G1M7_9GAMM</name>
<dbReference type="InterPro" id="IPR020845">
    <property type="entry name" value="AMP-binding_CS"/>
</dbReference>
<dbReference type="InterPro" id="IPR000873">
    <property type="entry name" value="AMP-dep_synth/lig_dom"/>
</dbReference>
<accession>A0A7H0G1M7</accession>
<evidence type="ECO:0000256" key="2">
    <source>
        <dbReference type="ARBA" id="ARBA00022840"/>
    </source>
</evidence>
<dbReference type="GO" id="GO:0005524">
    <property type="term" value="F:ATP binding"/>
    <property type="evidence" value="ECO:0007669"/>
    <property type="project" value="UniProtKB-KW"/>
</dbReference>
<evidence type="ECO:0000313" key="5">
    <source>
        <dbReference type="Proteomes" id="UP000516018"/>
    </source>
</evidence>
<dbReference type="Pfam" id="PF23562">
    <property type="entry name" value="AMP-binding_C_3"/>
    <property type="match status" value="1"/>
</dbReference>
<dbReference type="SUPFAM" id="SSF56801">
    <property type="entry name" value="Acetyl-CoA synthetase-like"/>
    <property type="match status" value="1"/>
</dbReference>
<evidence type="ECO:0000313" key="4">
    <source>
        <dbReference type="EMBL" id="QNP42193.1"/>
    </source>
</evidence>